<evidence type="ECO:0000256" key="6">
    <source>
        <dbReference type="ARBA" id="ARBA00023136"/>
    </source>
</evidence>
<protein>
    <submittedName>
        <fullName evidence="8">Sulfate exporter family transporter</fullName>
    </submittedName>
</protein>
<comment type="subcellular location">
    <subcellularLocation>
        <location evidence="1">Cell membrane</location>
        <topology evidence="1">Multi-pass membrane protein</topology>
    </subcellularLocation>
</comment>
<evidence type="ECO:0000256" key="7">
    <source>
        <dbReference type="SAM" id="Phobius"/>
    </source>
</evidence>
<evidence type="ECO:0000256" key="3">
    <source>
        <dbReference type="ARBA" id="ARBA00022475"/>
    </source>
</evidence>
<dbReference type="RefSeq" id="WP_268924979.1">
    <property type="nucleotide sequence ID" value="NZ_JAPTGB010000011.1"/>
</dbReference>
<dbReference type="Pfam" id="PF03601">
    <property type="entry name" value="Cons_hypoth698"/>
    <property type="match status" value="1"/>
</dbReference>
<dbReference type="PANTHER" id="PTHR30106">
    <property type="entry name" value="INNER MEMBRANE PROTEIN YEIH-RELATED"/>
    <property type="match status" value="1"/>
</dbReference>
<keyword evidence="5 7" id="KW-1133">Transmembrane helix</keyword>
<proteinExistence type="inferred from homology"/>
<feature type="transmembrane region" description="Helical" evidence="7">
    <location>
        <begin position="115"/>
        <end position="137"/>
    </location>
</feature>
<reference evidence="8" key="1">
    <citation type="submission" date="2022-12" db="EMBL/GenBank/DDBJ databases">
        <title>Isolation and characterisation of novel Methanocorpusculum spp. from native Australian herbivores indicates the genus is ancestrally host-associated.</title>
        <authorList>
            <person name="Volmer J.G."/>
            <person name="Soo R.M."/>
            <person name="Evans P.N."/>
            <person name="Hoedt E.C."/>
            <person name="Astorga Alsina A.L."/>
            <person name="Woodcroft B.J."/>
            <person name="Tyson G.W."/>
            <person name="Hugenholtz P."/>
            <person name="Morrison M."/>
        </authorList>
    </citation>
    <scope>NUCLEOTIDE SEQUENCE</scope>
    <source>
        <strain evidence="8">MG</strain>
    </source>
</reference>
<evidence type="ECO:0000313" key="8">
    <source>
        <dbReference type="EMBL" id="MCZ0860776.1"/>
    </source>
</evidence>
<evidence type="ECO:0000256" key="5">
    <source>
        <dbReference type="ARBA" id="ARBA00022989"/>
    </source>
</evidence>
<accession>A0ABT4IGU4</accession>
<keyword evidence="6 7" id="KW-0472">Membrane</keyword>
<feature type="transmembrane region" description="Helical" evidence="7">
    <location>
        <begin position="57"/>
        <end position="79"/>
    </location>
</feature>
<feature type="transmembrane region" description="Helical" evidence="7">
    <location>
        <begin position="18"/>
        <end position="37"/>
    </location>
</feature>
<name>A0ABT4IGU4_9EURY</name>
<comment type="similarity">
    <text evidence="2">Belongs to the UPF0324 family.</text>
</comment>
<organism evidence="8 9">
    <name type="scientific">Methanocorpusculum petauri</name>
    <dbReference type="NCBI Taxonomy" id="3002863"/>
    <lineage>
        <taxon>Archaea</taxon>
        <taxon>Methanobacteriati</taxon>
        <taxon>Methanobacteriota</taxon>
        <taxon>Stenosarchaea group</taxon>
        <taxon>Methanomicrobia</taxon>
        <taxon>Methanomicrobiales</taxon>
        <taxon>Methanocorpusculaceae</taxon>
        <taxon>Methanocorpusculum</taxon>
    </lineage>
</organism>
<keyword evidence="4 7" id="KW-0812">Transmembrane</keyword>
<evidence type="ECO:0000256" key="4">
    <source>
        <dbReference type="ARBA" id="ARBA00022692"/>
    </source>
</evidence>
<comment type="caution">
    <text evidence="8">The sequence shown here is derived from an EMBL/GenBank/DDBJ whole genome shotgun (WGS) entry which is preliminary data.</text>
</comment>
<sequence length="371" mass="39366">MTTYREDFFDYVKSADRAVIPGFLVCVAVTLLSFLLTRGTLWDGGVALLPHDLFEDIPVFSLLSKIGPIVLALVICLFINYKFFDAGGSYAGKYILRIAIILMGARVTADVLMSASASGLVIILAVLAMTIVLAMLLGKKLGHNWETSALTGTGNGICGVSATLSVAPVIKADQKYVHAVVGVISLLGIVGVFLIPAIAFGVGMTDAQAEVFIGGTLHEIGNVIPAADLYTAISGGEDVGALALAYKMIRVAMLVVVASMFGWLWCRRQEAAHASCPADRVKAKVQGFLILFVLMAIGMTAFITVWPDLGHAVQSVFVNISVTILTIAMAGVGLSMNLRETLSIGKTLLPFASLIWLIQVVVLLGLTMFLV</sequence>
<gene>
    <name evidence="8" type="ORF">O0S10_05960</name>
</gene>
<feature type="transmembrane region" description="Helical" evidence="7">
    <location>
        <begin position="287"/>
        <end position="306"/>
    </location>
</feature>
<dbReference type="InterPro" id="IPR018383">
    <property type="entry name" value="UPF0324_pro"/>
</dbReference>
<feature type="transmembrane region" description="Helical" evidence="7">
    <location>
        <begin position="312"/>
        <end position="336"/>
    </location>
</feature>
<evidence type="ECO:0000256" key="1">
    <source>
        <dbReference type="ARBA" id="ARBA00004651"/>
    </source>
</evidence>
<feature type="transmembrane region" description="Helical" evidence="7">
    <location>
        <begin position="348"/>
        <end position="370"/>
    </location>
</feature>
<evidence type="ECO:0000313" key="9">
    <source>
        <dbReference type="Proteomes" id="UP001141422"/>
    </source>
</evidence>
<dbReference type="EMBL" id="JAPTGB010000011">
    <property type="protein sequence ID" value="MCZ0860776.1"/>
    <property type="molecule type" value="Genomic_DNA"/>
</dbReference>
<dbReference type="PANTHER" id="PTHR30106:SF2">
    <property type="entry name" value="UPF0324 INNER MEMBRANE PROTEIN YEIH"/>
    <property type="match status" value="1"/>
</dbReference>
<evidence type="ECO:0000256" key="2">
    <source>
        <dbReference type="ARBA" id="ARBA00007977"/>
    </source>
</evidence>
<dbReference type="Proteomes" id="UP001141422">
    <property type="component" value="Unassembled WGS sequence"/>
</dbReference>
<keyword evidence="3" id="KW-1003">Cell membrane</keyword>
<feature type="transmembrane region" description="Helical" evidence="7">
    <location>
        <begin position="179"/>
        <end position="202"/>
    </location>
</feature>
<keyword evidence="9" id="KW-1185">Reference proteome</keyword>
<feature type="transmembrane region" description="Helical" evidence="7">
    <location>
        <begin position="248"/>
        <end position="266"/>
    </location>
</feature>